<keyword evidence="3" id="KW-1185">Reference proteome</keyword>
<comment type="caution">
    <text evidence="2">The sequence shown here is derived from an EMBL/GenBank/DDBJ whole genome shotgun (WGS) entry which is preliminary data.</text>
</comment>
<sequence>MHDAWIGSTVAALEAATKARVAYVVRFGSAVLPEPTTTVQVDDELWFVIPDAVRAHAERTVSRVPGGTA</sequence>
<evidence type="ECO:0000313" key="2">
    <source>
        <dbReference type="EMBL" id="GMA33920.1"/>
    </source>
</evidence>
<reference evidence="3" key="1">
    <citation type="journal article" date="2019" name="Int. J. Syst. Evol. Microbiol.">
        <title>The Global Catalogue of Microorganisms (GCM) 10K type strain sequencing project: providing services to taxonomists for standard genome sequencing and annotation.</title>
        <authorList>
            <consortium name="The Broad Institute Genomics Platform"/>
            <consortium name="The Broad Institute Genome Sequencing Center for Infectious Disease"/>
            <person name="Wu L."/>
            <person name="Ma J."/>
        </authorList>
    </citation>
    <scope>NUCLEOTIDE SEQUENCE [LARGE SCALE GENOMIC DNA]</scope>
    <source>
        <strain evidence="3">NBRC 112299</strain>
    </source>
</reference>
<accession>A0ABQ6I848</accession>
<dbReference type="InterPro" id="IPR006037">
    <property type="entry name" value="RCK_C"/>
</dbReference>
<evidence type="ECO:0000259" key="1">
    <source>
        <dbReference type="Pfam" id="PF02080"/>
    </source>
</evidence>
<feature type="domain" description="RCK C-terminal" evidence="1">
    <location>
        <begin position="4"/>
        <end position="57"/>
    </location>
</feature>
<dbReference type="Pfam" id="PF02080">
    <property type="entry name" value="TrkA_C"/>
    <property type="match status" value="1"/>
</dbReference>
<name>A0ABQ6I848_9MICO</name>
<dbReference type="RefSeq" id="WP_348523354.1">
    <property type="nucleotide sequence ID" value="NZ_BSUN01000001.1"/>
</dbReference>
<gene>
    <name evidence="2" type="ORF">GCM10025876_01240</name>
</gene>
<evidence type="ECO:0000313" key="3">
    <source>
        <dbReference type="Proteomes" id="UP001157125"/>
    </source>
</evidence>
<organism evidence="2 3">
    <name type="scientific">Demequina litorisediminis</name>
    <dbReference type="NCBI Taxonomy" id="1849022"/>
    <lineage>
        <taxon>Bacteria</taxon>
        <taxon>Bacillati</taxon>
        <taxon>Actinomycetota</taxon>
        <taxon>Actinomycetes</taxon>
        <taxon>Micrococcales</taxon>
        <taxon>Demequinaceae</taxon>
        <taxon>Demequina</taxon>
    </lineage>
</organism>
<protein>
    <recommendedName>
        <fullName evidence="1">RCK C-terminal domain-containing protein</fullName>
    </recommendedName>
</protein>
<dbReference type="Proteomes" id="UP001157125">
    <property type="component" value="Unassembled WGS sequence"/>
</dbReference>
<dbReference type="EMBL" id="BSUN01000001">
    <property type="protein sequence ID" value="GMA33920.1"/>
    <property type="molecule type" value="Genomic_DNA"/>
</dbReference>
<proteinExistence type="predicted"/>